<dbReference type="InterPro" id="IPR036866">
    <property type="entry name" value="RibonucZ/Hydroxyglut_hydro"/>
</dbReference>
<dbReference type="EMBL" id="CAJPVJ010012325">
    <property type="protein sequence ID" value="CAG2174262.1"/>
    <property type="molecule type" value="Genomic_DNA"/>
</dbReference>
<feature type="compositionally biased region" description="Low complexity" evidence="1">
    <location>
        <begin position="19"/>
        <end position="31"/>
    </location>
</feature>
<organism evidence="3">
    <name type="scientific">Oppiella nova</name>
    <dbReference type="NCBI Taxonomy" id="334625"/>
    <lineage>
        <taxon>Eukaryota</taxon>
        <taxon>Metazoa</taxon>
        <taxon>Ecdysozoa</taxon>
        <taxon>Arthropoda</taxon>
        <taxon>Chelicerata</taxon>
        <taxon>Arachnida</taxon>
        <taxon>Acari</taxon>
        <taxon>Acariformes</taxon>
        <taxon>Sarcoptiformes</taxon>
        <taxon>Oribatida</taxon>
        <taxon>Brachypylina</taxon>
        <taxon>Oppioidea</taxon>
        <taxon>Oppiidae</taxon>
        <taxon>Oppiella</taxon>
    </lineage>
</organism>
<name>A0A7R9QSN9_9ACAR</name>
<feature type="domain" description="Metallo-beta-lactamase" evidence="2">
    <location>
        <begin position="138"/>
        <end position="339"/>
    </location>
</feature>
<dbReference type="PANTHER" id="PTHR15032:SF4">
    <property type="entry name" value="N-ACYL-PHOSPHATIDYLETHANOLAMINE-HYDROLYZING PHOSPHOLIPASE D"/>
    <property type="match status" value="1"/>
</dbReference>
<dbReference type="GO" id="GO:0005737">
    <property type="term" value="C:cytoplasm"/>
    <property type="evidence" value="ECO:0007669"/>
    <property type="project" value="TreeGrafter"/>
</dbReference>
<dbReference type="EMBL" id="OC927150">
    <property type="protein sequence ID" value="CAD7657076.1"/>
    <property type="molecule type" value="Genomic_DNA"/>
</dbReference>
<dbReference type="Pfam" id="PF12706">
    <property type="entry name" value="Lactamase_B_2"/>
    <property type="match status" value="1"/>
</dbReference>
<evidence type="ECO:0000313" key="3">
    <source>
        <dbReference type="EMBL" id="CAD7657076.1"/>
    </source>
</evidence>
<evidence type="ECO:0000256" key="1">
    <source>
        <dbReference type="SAM" id="MobiDB-lite"/>
    </source>
</evidence>
<sequence>DKHTFDSERADPPPRAATSEPPSEVSSLSSFASESESLSPLVVVKRESVVRRLDVRHALRTANGKFHNPWSLSWEAPSLARNLLRLGRSAHLPSRAELDRLLPVLEPDFASTAPPPDSTAITWLGHSTVLVRMDGVSVLTDPMFSDRASPSQAVGPKRYRRAPCSVHDLPPDLDAVVISHAHYDHLDRNSVLVLNARFGADLRFFVPQGLGQWMRALGVENVVELEWWQESHVPDKSDVSFVFLPASHWSRRTLNDDNRVLWGGWAVVGPTQRFFFAGDTGYCDAFRQIGRLYGPFSAAAIPIGAYEPRSLLRCHAVAPEEAVEIHEDIGSAFSLAIHWGTFALTDEHYLEPPRRLRDALASARLPAESFVAFLPGETRVVSSGGRVVRSSSQRLKGFE</sequence>
<dbReference type="GO" id="GO:0070291">
    <property type="term" value="P:N-acylethanolamine metabolic process"/>
    <property type="evidence" value="ECO:0007669"/>
    <property type="project" value="TreeGrafter"/>
</dbReference>
<protein>
    <recommendedName>
        <fullName evidence="2">Metallo-beta-lactamase domain-containing protein</fullName>
    </recommendedName>
</protein>
<feature type="non-terminal residue" evidence="3">
    <location>
        <position position="399"/>
    </location>
</feature>
<gene>
    <name evidence="3" type="ORF">ONB1V03_LOCUS13709</name>
</gene>
<feature type="region of interest" description="Disordered" evidence="1">
    <location>
        <begin position="1"/>
        <end position="31"/>
    </location>
</feature>
<feature type="compositionally biased region" description="Basic and acidic residues" evidence="1">
    <location>
        <begin position="1"/>
        <end position="12"/>
    </location>
</feature>
<dbReference type="GO" id="GO:0070292">
    <property type="term" value="P:N-acylphosphatidylethanolamine metabolic process"/>
    <property type="evidence" value="ECO:0007669"/>
    <property type="project" value="TreeGrafter"/>
</dbReference>
<dbReference type="Proteomes" id="UP000728032">
    <property type="component" value="Unassembled WGS sequence"/>
</dbReference>
<dbReference type="Gene3D" id="3.60.15.10">
    <property type="entry name" value="Ribonuclease Z/Hydroxyacylglutathione hydrolase-like"/>
    <property type="match status" value="1"/>
</dbReference>
<evidence type="ECO:0000259" key="2">
    <source>
        <dbReference type="Pfam" id="PF12706"/>
    </source>
</evidence>
<dbReference type="SUPFAM" id="SSF56281">
    <property type="entry name" value="Metallo-hydrolase/oxidoreductase"/>
    <property type="match status" value="1"/>
</dbReference>
<dbReference type="GO" id="GO:0031123">
    <property type="term" value="P:RNA 3'-end processing"/>
    <property type="evidence" value="ECO:0007669"/>
    <property type="project" value="UniProtKB-ARBA"/>
</dbReference>
<dbReference type="PANTHER" id="PTHR15032">
    <property type="entry name" value="N-ACYL-PHOSPHATIDYLETHANOLAMINE-HYDROLYZING PHOSPHOLIPASE D"/>
    <property type="match status" value="1"/>
</dbReference>
<keyword evidence="4" id="KW-1185">Reference proteome</keyword>
<evidence type="ECO:0000313" key="4">
    <source>
        <dbReference type="Proteomes" id="UP000728032"/>
    </source>
</evidence>
<dbReference type="AlphaFoldDB" id="A0A7R9QSN9"/>
<proteinExistence type="predicted"/>
<accession>A0A7R9QSN9</accession>
<dbReference type="OrthoDB" id="332863at2759"/>
<dbReference type="GO" id="GO:0070290">
    <property type="term" value="F:N-acylphosphatidylethanolamine-specific phospholipase D activity"/>
    <property type="evidence" value="ECO:0007669"/>
    <property type="project" value="TreeGrafter"/>
</dbReference>
<dbReference type="InterPro" id="IPR001279">
    <property type="entry name" value="Metallo-B-lactamas"/>
</dbReference>
<reference evidence="3" key="1">
    <citation type="submission" date="2020-11" db="EMBL/GenBank/DDBJ databases">
        <authorList>
            <person name="Tran Van P."/>
        </authorList>
    </citation>
    <scope>NUCLEOTIDE SEQUENCE</scope>
</reference>